<keyword evidence="2" id="KW-0732">Signal</keyword>
<gene>
    <name evidence="3" type="ORF">L873DRAFT_1827605</name>
</gene>
<keyword evidence="4" id="KW-1185">Reference proteome</keyword>
<dbReference type="InterPro" id="IPR001087">
    <property type="entry name" value="GDSL"/>
</dbReference>
<dbReference type="SUPFAM" id="SSF52266">
    <property type="entry name" value="SGNH hydrolase"/>
    <property type="match status" value="1"/>
</dbReference>
<evidence type="ECO:0000313" key="4">
    <source>
        <dbReference type="Proteomes" id="UP000276215"/>
    </source>
</evidence>
<dbReference type="STRING" id="1336337.A0A3N4JQR4"/>
<evidence type="ECO:0000256" key="2">
    <source>
        <dbReference type="SAM" id="SignalP"/>
    </source>
</evidence>
<dbReference type="Gene3D" id="3.40.50.1110">
    <property type="entry name" value="SGNH hydrolase"/>
    <property type="match status" value="1"/>
</dbReference>
<keyword evidence="1 3" id="KW-0378">Hydrolase</keyword>
<dbReference type="InterPro" id="IPR036514">
    <property type="entry name" value="SGNH_hydro_sf"/>
</dbReference>
<dbReference type="Pfam" id="PF00657">
    <property type="entry name" value="Lipase_GDSL"/>
    <property type="match status" value="1"/>
</dbReference>
<name>A0A3N4JQR4_9PEZI</name>
<organism evidence="3 4">
    <name type="scientific">Choiromyces venosus 120613-1</name>
    <dbReference type="NCBI Taxonomy" id="1336337"/>
    <lineage>
        <taxon>Eukaryota</taxon>
        <taxon>Fungi</taxon>
        <taxon>Dikarya</taxon>
        <taxon>Ascomycota</taxon>
        <taxon>Pezizomycotina</taxon>
        <taxon>Pezizomycetes</taxon>
        <taxon>Pezizales</taxon>
        <taxon>Tuberaceae</taxon>
        <taxon>Choiromyces</taxon>
    </lineage>
</organism>
<dbReference type="CDD" id="cd01846">
    <property type="entry name" value="fatty_acyltransferase_like"/>
    <property type="match status" value="1"/>
</dbReference>
<dbReference type="AlphaFoldDB" id="A0A3N4JQR4"/>
<reference evidence="3 4" key="1">
    <citation type="journal article" date="2018" name="Nat. Ecol. Evol.">
        <title>Pezizomycetes genomes reveal the molecular basis of ectomycorrhizal truffle lifestyle.</title>
        <authorList>
            <person name="Murat C."/>
            <person name="Payen T."/>
            <person name="Noel B."/>
            <person name="Kuo A."/>
            <person name="Morin E."/>
            <person name="Chen J."/>
            <person name="Kohler A."/>
            <person name="Krizsan K."/>
            <person name="Balestrini R."/>
            <person name="Da Silva C."/>
            <person name="Montanini B."/>
            <person name="Hainaut M."/>
            <person name="Levati E."/>
            <person name="Barry K.W."/>
            <person name="Belfiori B."/>
            <person name="Cichocki N."/>
            <person name="Clum A."/>
            <person name="Dockter R.B."/>
            <person name="Fauchery L."/>
            <person name="Guy J."/>
            <person name="Iotti M."/>
            <person name="Le Tacon F."/>
            <person name="Lindquist E.A."/>
            <person name="Lipzen A."/>
            <person name="Malagnac F."/>
            <person name="Mello A."/>
            <person name="Molinier V."/>
            <person name="Miyauchi S."/>
            <person name="Poulain J."/>
            <person name="Riccioni C."/>
            <person name="Rubini A."/>
            <person name="Sitrit Y."/>
            <person name="Splivallo R."/>
            <person name="Traeger S."/>
            <person name="Wang M."/>
            <person name="Zifcakova L."/>
            <person name="Wipf D."/>
            <person name="Zambonelli A."/>
            <person name="Paolocci F."/>
            <person name="Nowrousian M."/>
            <person name="Ottonello S."/>
            <person name="Baldrian P."/>
            <person name="Spatafora J.W."/>
            <person name="Henrissat B."/>
            <person name="Nagy L.G."/>
            <person name="Aury J.M."/>
            <person name="Wincker P."/>
            <person name="Grigoriev I.V."/>
            <person name="Bonfante P."/>
            <person name="Martin F.M."/>
        </authorList>
    </citation>
    <scope>NUCLEOTIDE SEQUENCE [LARGE SCALE GENOMIC DNA]</scope>
    <source>
        <strain evidence="3 4">120613-1</strain>
    </source>
</reference>
<feature type="signal peptide" evidence="2">
    <location>
        <begin position="1"/>
        <end position="18"/>
    </location>
</feature>
<sequence>MAPIIRFLTVLAFAASSAVNGYSLEVRGSDSREAASWTGKIENLVVFGDSFTDENRFVYFINHNGSAPPPGTILPESASTATGGRSWARFVSQYTGINLYNYAVIGAVCSNSLTPRTLSSDLGLLFPAVKDYELPAFYADVATPSFPKLSPSDTLYAIWIGTNDLGGDCIITGLPNVGLTNFTQCVIDVAKDLYDHGARNFMILNLAPIERAPLYAPLGEGGREGPRRFWRGKGANATGISRRMRDLVQGGNEIFKYKIPAELGVLKGAKVGVMDTYGLMSDIWHNPAQYLNGSLPYNTTGANVDCDINGVCTNYRLQDRDSFLWYDELHPSEQVSRVIAREVSNAVQKKTSKWIKYW</sequence>
<feature type="chain" id="PRO_5018323122" evidence="2">
    <location>
        <begin position="19"/>
        <end position="358"/>
    </location>
</feature>
<evidence type="ECO:0000313" key="3">
    <source>
        <dbReference type="EMBL" id="RPB00537.1"/>
    </source>
</evidence>
<evidence type="ECO:0000256" key="1">
    <source>
        <dbReference type="ARBA" id="ARBA00022801"/>
    </source>
</evidence>
<dbReference type="OrthoDB" id="1600564at2759"/>
<dbReference type="GO" id="GO:0016788">
    <property type="term" value="F:hydrolase activity, acting on ester bonds"/>
    <property type="evidence" value="ECO:0007669"/>
    <property type="project" value="InterPro"/>
</dbReference>
<protein>
    <submittedName>
        <fullName evidence="3">GDSL lipase/acylhydrolase family protein</fullName>
    </submittedName>
</protein>
<dbReference type="PANTHER" id="PTHR45648:SF22">
    <property type="entry name" value="GDSL LIPASE_ACYLHYDROLASE FAMILY PROTEIN (AFU_ORTHOLOGUE AFUA_4G14700)"/>
    <property type="match status" value="1"/>
</dbReference>
<proteinExistence type="predicted"/>
<dbReference type="PANTHER" id="PTHR45648">
    <property type="entry name" value="GDSL LIPASE/ACYLHYDROLASE FAMILY PROTEIN (AFU_ORTHOLOGUE AFUA_4G14700)"/>
    <property type="match status" value="1"/>
</dbReference>
<dbReference type="EMBL" id="ML120379">
    <property type="protein sequence ID" value="RPB00537.1"/>
    <property type="molecule type" value="Genomic_DNA"/>
</dbReference>
<dbReference type="InterPro" id="IPR051058">
    <property type="entry name" value="GDSL_Est/Lipase"/>
</dbReference>
<dbReference type="Proteomes" id="UP000276215">
    <property type="component" value="Unassembled WGS sequence"/>
</dbReference>
<accession>A0A3N4JQR4</accession>